<gene>
    <name evidence="6" type="ORF">TAT_000145400</name>
    <name evidence="7" type="ORF">TAV_000145400</name>
</gene>
<dbReference type="AlphaFoldDB" id="A0A3B0MKY7"/>
<feature type="transmembrane region" description="Helical" evidence="4">
    <location>
        <begin position="30"/>
        <end position="50"/>
    </location>
</feature>
<dbReference type="GO" id="GO:0006412">
    <property type="term" value="P:translation"/>
    <property type="evidence" value="ECO:0007669"/>
    <property type="project" value="UniProtKB-KW"/>
</dbReference>
<keyword evidence="4" id="KW-0472">Membrane</keyword>
<accession>A0A3B0MKY7</accession>
<evidence type="ECO:0000256" key="4">
    <source>
        <dbReference type="SAM" id="Phobius"/>
    </source>
</evidence>
<keyword evidence="2" id="KW-0648">Protein biosynthesis</keyword>
<dbReference type="SUPFAM" id="SSF55194">
    <property type="entry name" value="Ribosome recycling factor, RRF"/>
    <property type="match status" value="1"/>
</dbReference>
<dbReference type="PANTHER" id="PTHR20982">
    <property type="entry name" value="RIBOSOME RECYCLING FACTOR"/>
    <property type="match status" value="1"/>
</dbReference>
<dbReference type="Pfam" id="PF01765">
    <property type="entry name" value="RRF"/>
    <property type="match status" value="1"/>
</dbReference>
<evidence type="ECO:0000256" key="3">
    <source>
        <dbReference type="SAM" id="Coils"/>
    </source>
</evidence>
<comment type="similarity">
    <text evidence="1">Belongs to the RRF family.</text>
</comment>
<dbReference type="GO" id="GO:0043023">
    <property type="term" value="F:ribosomal large subunit binding"/>
    <property type="evidence" value="ECO:0007669"/>
    <property type="project" value="TreeGrafter"/>
</dbReference>
<feature type="coiled-coil region" evidence="3">
    <location>
        <begin position="96"/>
        <end position="123"/>
    </location>
</feature>
<dbReference type="VEuPathDB" id="PiroplasmaDB:TA14705"/>
<dbReference type="InterPro" id="IPR023584">
    <property type="entry name" value="Ribosome_recyc_fac_dom"/>
</dbReference>
<dbReference type="Gene3D" id="1.10.132.20">
    <property type="entry name" value="Ribosome-recycling factor"/>
    <property type="match status" value="1"/>
</dbReference>
<evidence type="ECO:0000259" key="5">
    <source>
        <dbReference type="Pfam" id="PF01765"/>
    </source>
</evidence>
<protein>
    <submittedName>
        <fullName evidence="6">Ribosome recycling factor, putative</fullName>
    </submittedName>
</protein>
<dbReference type="PANTHER" id="PTHR20982:SF3">
    <property type="entry name" value="MITOCHONDRIAL RIBOSOME RECYCLING FACTOR PSEUDO 1"/>
    <property type="match status" value="1"/>
</dbReference>
<dbReference type="EMBL" id="UIVS01000002">
    <property type="protein sequence ID" value="SVP91268.1"/>
    <property type="molecule type" value="Genomic_DNA"/>
</dbReference>
<organism evidence="6">
    <name type="scientific">Theileria annulata</name>
    <dbReference type="NCBI Taxonomy" id="5874"/>
    <lineage>
        <taxon>Eukaryota</taxon>
        <taxon>Sar</taxon>
        <taxon>Alveolata</taxon>
        <taxon>Apicomplexa</taxon>
        <taxon>Aconoidasida</taxon>
        <taxon>Piroplasmida</taxon>
        <taxon>Theileriidae</taxon>
        <taxon>Theileria</taxon>
    </lineage>
</organism>
<keyword evidence="3" id="KW-0175">Coiled coil</keyword>
<evidence type="ECO:0000256" key="2">
    <source>
        <dbReference type="ARBA" id="ARBA00022917"/>
    </source>
</evidence>
<dbReference type="EMBL" id="UIVT01000002">
    <property type="protein sequence ID" value="SVP90743.1"/>
    <property type="molecule type" value="Genomic_DNA"/>
</dbReference>
<evidence type="ECO:0000256" key="1">
    <source>
        <dbReference type="ARBA" id="ARBA00005912"/>
    </source>
</evidence>
<feature type="domain" description="Ribosome recycling factor" evidence="5">
    <location>
        <begin position="118"/>
        <end position="251"/>
    </location>
</feature>
<evidence type="ECO:0000313" key="6">
    <source>
        <dbReference type="EMBL" id="SVP90743.1"/>
    </source>
</evidence>
<feature type="transmembrane region" description="Helical" evidence="4">
    <location>
        <begin position="6"/>
        <end position="23"/>
    </location>
</feature>
<proteinExistence type="inferred from homology"/>
<name>A0A3B0MKY7_THEAN</name>
<keyword evidence="4" id="KW-1133">Transmembrane helix</keyword>
<dbReference type="GO" id="GO:0005739">
    <property type="term" value="C:mitochondrion"/>
    <property type="evidence" value="ECO:0007669"/>
    <property type="project" value="TreeGrafter"/>
</dbReference>
<sequence length="265" mass="30802">MLYTTFQMFILHNHLSMFIFIGFNTKLTQFFLYLNFFSTFYICYLSFFTLNISNVTSFRFHSNYRNIAKLNQFHVFGSKKKGSRLVEDEADTAISMVVLERLHTECENKLKSIEDQVKSELAKICEHKAAPSLIGHILIQTETGRKQLRYLASIVNKGNFELEVTPFSMENLYGIFSTLSNELTGYNVKLMPSFVSIVIPQMGSDMKKKSQENVKRIMNLGMEQIRLARQNSMKSLKNMESGLSQDMLFKQKVFLSVYQRYLVQT</sequence>
<reference evidence="6" key="1">
    <citation type="submission" date="2018-07" db="EMBL/GenBank/DDBJ databases">
        <authorList>
            <person name="Quirk P.G."/>
            <person name="Krulwich T.A."/>
        </authorList>
    </citation>
    <scope>NUCLEOTIDE SEQUENCE</scope>
    <source>
        <strain evidence="6">Anand</strain>
    </source>
</reference>
<dbReference type="Gene3D" id="3.30.1360.40">
    <property type="match status" value="1"/>
</dbReference>
<keyword evidence="4" id="KW-0812">Transmembrane</keyword>
<dbReference type="InterPro" id="IPR036191">
    <property type="entry name" value="RRF_sf"/>
</dbReference>
<evidence type="ECO:0000313" key="7">
    <source>
        <dbReference type="EMBL" id="SVP91268.1"/>
    </source>
</evidence>
<dbReference type="InterPro" id="IPR002661">
    <property type="entry name" value="Ribosome_recyc_fac"/>
</dbReference>